<keyword evidence="4" id="KW-1185">Reference proteome</keyword>
<evidence type="ECO:0000313" key="4">
    <source>
        <dbReference type="Proteomes" id="UP000572680"/>
    </source>
</evidence>
<name>A0A7W3QJ25_ACTNM</name>
<feature type="region of interest" description="Disordered" evidence="1">
    <location>
        <begin position="150"/>
        <end position="204"/>
    </location>
</feature>
<dbReference type="Pfam" id="PF13556">
    <property type="entry name" value="HTH_30"/>
    <property type="match status" value="1"/>
</dbReference>
<dbReference type="AlphaFoldDB" id="A0A7W3QJ25"/>
<reference evidence="3 4" key="1">
    <citation type="submission" date="2020-08" db="EMBL/GenBank/DDBJ databases">
        <title>Genomic Encyclopedia of Type Strains, Phase IV (KMG-IV): sequencing the most valuable type-strain genomes for metagenomic binning, comparative biology and taxonomic classification.</title>
        <authorList>
            <person name="Goeker M."/>
        </authorList>
    </citation>
    <scope>NUCLEOTIDE SEQUENCE [LARGE SCALE GENOMIC DNA]</scope>
    <source>
        <strain evidence="3 4">DSM 44197</strain>
    </source>
</reference>
<dbReference type="InterPro" id="IPR025736">
    <property type="entry name" value="PucR_C-HTH_dom"/>
</dbReference>
<gene>
    <name evidence="3" type="ORF">HNR61_000106</name>
</gene>
<sequence length="204" mass="22482">MTPCRGRRWAASWRTRRWHDARRLEVDVLLWRLDGGPELAAFVGRALGPLLEHDRVRPQPLLPTLAAYLGHGAHRTGRKTEAARALRVNRQTLHDRLSRIAALLDADLDDPESQLRLRLALRALDRIPPGGRGQTAAALRSLRSSCGRAKRMDSFTDSTSWTSAKPRSASHASTPWTSSSGTDAPEVTPTVVTPSSQDSSIWSA</sequence>
<feature type="compositionally biased region" description="Polar residues" evidence="1">
    <location>
        <begin position="190"/>
        <end position="204"/>
    </location>
</feature>
<evidence type="ECO:0000256" key="1">
    <source>
        <dbReference type="SAM" id="MobiDB-lite"/>
    </source>
</evidence>
<proteinExistence type="predicted"/>
<dbReference type="PANTHER" id="PTHR33744:SF1">
    <property type="entry name" value="DNA-BINDING TRANSCRIPTIONAL ACTIVATOR ADER"/>
    <property type="match status" value="1"/>
</dbReference>
<accession>A0A7W3QJ25</accession>
<dbReference type="InterPro" id="IPR042070">
    <property type="entry name" value="PucR_C-HTH_sf"/>
</dbReference>
<comment type="caution">
    <text evidence="3">The sequence shown here is derived from an EMBL/GenBank/DDBJ whole genome shotgun (WGS) entry which is preliminary data.</text>
</comment>
<protein>
    <recommendedName>
        <fullName evidence="2">PucR C-terminal helix-turn-helix domain-containing protein</fullName>
    </recommendedName>
</protein>
<organism evidence="3 4">
    <name type="scientific">Actinomadura namibiensis</name>
    <dbReference type="NCBI Taxonomy" id="182080"/>
    <lineage>
        <taxon>Bacteria</taxon>
        <taxon>Bacillati</taxon>
        <taxon>Actinomycetota</taxon>
        <taxon>Actinomycetes</taxon>
        <taxon>Streptosporangiales</taxon>
        <taxon>Thermomonosporaceae</taxon>
        <taxon>Actinomadura</taxon>
    </lineage>
</organism>
<dbReference type="PANTHER" id="PTHR33744">
    <property type="entry name" value="CARBOHYDRATE DIACID REGULATOR"/>
    <property type="match status" value="1"/>
</dbReference>
<dbReference type="InterPro" id="IPR051448">
    <property type="entry name" value="CdaR-like_regulators"/>
</dbReference>
<feature type="domain" description="PucR C-terminal helix-turn-helix" evidence="2">
    <location>
        <begin position="61"/>
        <end position="123"/>
    </location>
</feature>
<feature type="compositionally biased region" description="Polar residues" evidence="1">
    <location>
        <begin position="155"/>
        <end position="182"/>
    </location>
</feature>
<dbReference type="Proteomes" id="UP000572680">
    <property type="component" value="Unassembled WGS sequence"/>
</dbReference>
<evidence type="ECO:0000259" key="2">
    <source>
        <dbReference type="Pfam" id="PF13556"/>
    </source>
</evidence>
<dbReference type="EMBL" id="JACJIA010000001">
    <property type="protein sequence ID" value="MBA8948508.1"/>
    <property type="molecule type" value="Genomic_DNA"/>
</dbReference>
<dbReference type="Gene3D" id="1.10.10.2840">
    <property type="entry name" value="PucR C-terminal helix-turn-helix domain"/>
    <property type="match status" value="1"/>
</dbReference>
<evidence type="ECO:0000313" key="3">
    <source>
        <dbReference type="EMBL" id="MBA8948508.1"/>
    </source>
</evidence>